<keyword evidence="2" id="KW-0690">Ribosome biogenesis</keyword>
<protein>
    <recommendedName>
        <fullName evidence="5">YqgF/RNase H-like domain-containing protein</fullName>
    </recommendedName>
</protein>
<evidence type="ECO:0000256" key="3">
    <source>
        <dbReference type="ARBA" id="ARBA00022722"/>
    </source>
</evidence>
<keyword evidence="1" id="KW-0963">Cytoplasm</keyword>
<dbReference type="GO" id="GO:0004518">
    <property type="term" value="F:nuclease activity"/>
    <property type="evidence" value="ECO:0007669"/>
    <property type="project" value="UniProtKB-KW"/>
</dbReference>
<evidence type="ECO:0000259" key="5">
    <source>
        <dbReference type="SMART" id="SM00732"/>
    </source>
</evidence>
<dbReference type="InterPro" id="IPR005227">
    <property type="entry name" value="YqgF"/>
</dbReference>
<dbReference type="InterPro" id="IPR006641">
    <property type="entry name" value="YqgF/RNaseH-like_dom"/>
</dbReference>
<dbReference type="SUPFAM" id="SSF53098">
    <property type="entry name" value="Ribonuclease H-like"/>
    <property type="match status" value="1"/>
</dbReference>
<proteinExistence type="predicted"/>
<organism evidence="6 7">
    <name type="scientific">Citrus sinensis</name>
    <name type="common">Sweet orange</name>
    <name type="synonym">Citrus aurantium var. sinensis</name>
    <dbReference type="NCBI Taxonomy" id="2711"/>
    <lineage>
        <taxon>Eukaryota</taxon>
        <taxon>Viridiplantae</taxon>
        <taxon>Streptophyta</taxon>
        <taxon>Embryophyta</taxon>
        <taxon>Tracheophyta</taxon>
        <taxon>Spermatophyta</taxon>
        <taxon>Magnoliopsida</taxon>
        <taxon>eudicotyledons</taxon>
        <taxon>Gunneridae</taxon>
        <taxon>Pentapetalae</taxon>
        <taxon>rosids</taxon>
        <taxon>malvids</taxon>
        <taxon>Sapindales</taxon>
        <taxon>Rutaceae</taxon>
        <taxon>Aurantioideae</taxon>
        <taxon>Citrus</taxon>
    </lineage>
</organism>
<reference evidence="6 7" key="1">
    <citation type="submission" date="2014-04" db="EMBL/GenBank/DDBJ databases">
        <authorList>
            <consortium name="International Citrus Genome Consortium"/>
            <person name="Gmitter F."/>
            <person name="Chen C."/>
            <person name="Farmerie W."/>
            <person name="Harkins T."/>
            <person name="Desany B."/>
            <person name="Mohiuddin M."/>
            <person name="Kodira C."/>
            <person name="Borodovsky M."/>
            <person name="Lomsadze A."/>
            <person name="Burns P."/>
            <person name="Jenkins J."/>
            <person name="Prochnik S."/>
            <person name="Shu S."/>
            <person name="Chapman J."/>
            <person name="Pitluck S."/>
            <person name="Schmutz J."/>
            <person name="Rokhsar D."/>
        </authorList>
    </citation>
    <scope>NUCLEOTIDE SEQUENCE</scope>
</reference>
<evidence type="ECO:0000256" key="2">
    <source>
        <dbReference type="ARBA" id="ARBA00022517"/>
    </source>
</evidence>
<evidence type="ECO:0000313" key="6">
    <source>
        <dbReference type="EMBL" id="KDO38580.1"/>
    </source>
</evidence>
<name>A0A067DAJ5_CITSI</name>
<dbReference type="InterPro" id="IPR012337">
    <property type="entry name" value="RNaseH-like_sf"/>
</dbReference>
<dbReference type="Gene3D" id="3.30.420.140">
    <property type="entry name" value="YqgF/RNase H-like domain"/>
    <property type="match status" value="1"/>
</dbReference>
<dbReference type="InterPro" id="IPR037027">
    <property type="entry name" value="YqgF/RNaseH-like_dom_sf"/>
</dbReference>
<dbReference type="GO" id="GO:0016787">
    <property type="term" value="F:hydrolase activity"/>
    <property type="evidence" value="ECO:0007669"/>
    <property type="project" value="UniProtKB-KW"/>
</dbReference>
<dbReference type="GO" id="GO:0000967">
    <property type="term" value="P:rRNA 5'-end processing"/>
    <property type="evidence" value="ECO:0000318"/>
    <property type="project" value="GO_Central"/>
</dbReference>
<evidence type="ECO:0000256" key="1">
    <source>
        <dbReference type="ARBA" id="ARBA00022490"/>
    </source>
</evidence>
<evidence type="ECO:0000313" key="7">
    <source>
        <dbReference type="Proteomes" id="UP000027120"/>
    </source>
</evidence>
<dbReference type="Proteomes" id="UP000027120">
    <property type="component" value="Unassembled WGS sequence"/>
</dbReference>
<feature type="domain" description="YqgF/RNase H-like" evidence="5">
    <location>
        <begin position="265"/>
        <end position="368"/>
    </location>
</feature>
<dbReference type="EMBL" id="KK787787">
    <property type="protein sequence ID" value="KDO38580.1"/>
    <property type="molecule type" value="Genomic_DNA"/>
</dbReference>
<dbReference type="Pfam" id="PF03652">
    <property type="entry name" value="RuvX"/>
    <property type="match status" value="1"/>
</dbReference>
<keyword evidence="7" id="KW-1185">Reference proteome</keyword>
<keyword evidence="4" id="KW-0378">Hydrolase</keyword>
<dbReference type="AlphaFoldDB" id="A0A067DAJ5"/>
<accession>A0A067DAJ5</accession>
<evidence type="ECO:0000256" key="4">
    <source>
        <dbReference type="ARBA" id="ARBA00022801"/>
    </source>
</evidence>
<keyword evidence="3" id="KW-0540">Nuclease</keyword>
<dbReference type="PANTHER" id="PTHR33317:SF1">
    <property type="entry name" value="POLYNUCLEOTIDYL TRANSFERASE, RIBONUCLEASE H-LIKE SUPERFAMILY PROTEIN"/>
    <property type="match status" value="1"/>
</dbReference>
<gene>
    <name evidence="6" type="ORF">CISIN_1g007864mg</name>
</gene>
<dbReference type="PANTHER" id="PTHR33317">
    <property type="entry name" value="POLYNUCLEOTIDYL TRANSFERASE, RIBONUCLEASE H-LIKE SUPERFAMILY PROTEIN"/>
    <property type="match status" value="1"/>
</dbReference>
<dbReference type="SMART" id="SM00732">
    <property type="entry name" value="YqgFc"/>
    <property type="match status" value="1"/>
</dbReference>
<sequence length="587" mass="66155">MASRIFTKALNCRNHARSCFTRVFCSAATIKDEYCSTRTAKAIALKFTPPAPIDEQPLMGLHGYDFRHILLCARPQFSYLKMNLEQRFFSPKQHQNVIEVEVCGLLSKFTVWQGKESIDEGRFITKCAEEAMLHIKRRHNPFGIVLRYQVGDTPTKQFLFALDASTNFKGMPICFAHNSGTSNSHPSFDQKSVNVDASLVALVQLSSSMPIAGPPLDTSQLDIKLQPLMGLHCFKLDNILLCSRRGFWFLKLSLERRFFAANNYMTIVALDVGKKYTGVAVWHQGMEDIEAESTFFMEDMEEQMLNIKEKFEPVGFVVGFPVGSPEKDTPKQFSQAHVKAFLSKLDSLPNFKGMPICLVNEYGTSKNLAKRVKKFVEKDAKNWSGPGSYPSTKSFHTNRLQAKRQLRRFISDVDSSYLPPEGCPNYKPPDDKFIARLWAARRDVINGVVSIGEYVCVAEILVMLLFLDGIKRPDLVAWSSLLSVHEEWASRRVVLVISGFSLNGWYAEALGLFQTMRVDYIEANEFTIDLCSACLAGDDLRKGGELHHKTLRTGLHHTEMKAVALGLISLPDGMPVRVIRSARMCGY</sequence>